<gene>
    <name evidence="2" type="ORF">RZ517_14925</name>
</gene>
<organism evidence="2 3">
    <name type="scientific">Roseovarius phycicola</name>
    <dbReference type="NCBI Taxonomy" id="3080976"/>
    <lineage>
        <taxon>Bacteria</taxon>
        <taxon>Pseudomonadati</taxon>
        <taxon>Pseudomonadota</taxon>
        <taxon>Alphaproteobacteria</taxon>
        <taxon>Rhodobacterales</taxon>
        <taxon>Roseobacteraceae</taxon>
        <taxon>Roseovarius</taxon>
    </lineage>
</organism>
<reference evidence="2 3" key="1">
    <citation type="submission" date="2023-10" db="EMBL/GenBank/DDBJ databases">
        <title>Roseovarius strain S88 nov., isolated from a marine algae.</title>
        <authorList>
            <person name="Lee M.W."/>
            <person name="Lee J.K."/>
            <person name="Kim J.M."/>
            <person name="Choi D.G."/>
            <person name="Baek J.H."/>
            <person name="Bayburt H."/>
            <person name="Jung J.J."/>
            <person name="Han D.M."/>
            <person name="Jeon C.O."/>
        </authorList>
    </citation>
    <scope>NUCLEOTIDE SEQUENCE [LARGE SCALE GENOMIC DNA]</scope>
    <source>
        <strain evidence="2 3">S88</strain>
    </source>
</reference>
<evidence type="ECO:0000313" key="3">
    <source>
        <dbReference type="Proteomes" id="UP001364156"/>
    </source>
</evidence>
<evidence type="ECO:0000313" key="2">
    <source>
        <dbReference type="EMBL" id="WWR46050.1"/>
    </source>
</evidence>
<proteinExistence type="predicted"/>
<keyword evidence="3" id="KW-1185">Reference proteome</keyword>
<dbReference type="Proteomes" id="UP001364156">
    <property type="component" value="Chromosome"/>
</dbReference>
<evidence type="ECO:0008006" key="4">
    <source>
        <dbReference type="Google" id="ProtNLM"/>
    </source>
</evidence>
<protein>
    <recommendedName>
        <fullName evidence="4">Antitoxin</fullName>
    </recommendedName>
</protein>
<feature type="compositionally biased region" description="Basic and acidic residues" evidence="1">
    <location>
        <begin position="43"/>
        <end position="61"/>
    </location>
</feature>
<dbReference type="RefSeq" id="WP_338548949.1">
    <property type="nucleotide sequence ID" value="NZ_CP146069.1"/>
</dbReference>
<name>A0ABZ2HL81_9RHOB</name>
<accession>A0ABZ2HL81</accession>
<feature type="region of interest" description="Disordered" evidence="1">
    <location>
        <begin position="1"/>
        <end position="61"/>
    </location>
</feature>
<evidence type="ECO:0000256" key="1">
    <source>
        <dbReference type="SAM" id="MobiDB-lite"/>
    </source>
</evidence>
<sequence>MSKDKDYWSGVAQGTKDGPGGAPFRDAGEALVETLSGGMISRSDAEKGGIQDGREGVHDDD</sequence>
<dbReference type="EMBL" id="CP146069">
    <property type="protein sequence ID" value="WWR46050.1"/>
    <property type="molecule type" value="Genomic_DNA"/>
</dbReference>